<proteinExistence type="predicted"/>
<gene>
    <name evidence="3" type="ORF">CHLNCDRAFT_144356</name>
</gene>
<evidence type="ECO:0000313" key="4">
    <source>
        <dbReference type="Proteomes" id="UP000008141"/>
    </source>
</evidence>
<dbReference type="AlphaFoldDB" id="E1ZB92"/>
<dbReference type="GO" id="GO:0009507">
    <property type="term" value="C:chloroplast"/>
    <property type="evidence" value="ECO:0007669"/>
    <property type="project" value="TreeGrafter"/>
</dbReference>
<keyword evidence="1" id="KW-0175">Coiled coil</keyword>
<evidence type="ECO:0000313" key="3">
    <source>
        <dbReference type="EMBL" id="EFN56603.1"/>
    </source>
</evidence>
<protein>
    <submittedName>
        <fullName evidence="3">Expressed protein</fullName>
    </submittedName>
</protein>
<dbReference type="EMBL" id="GL433841">
    <property type="protein sequence ID" value="EFN56603.1"/>
    <property type="molecule type" value="Genomic_DNA"/>
</dbReference>
<evidence type="ECO:0000256" key="2">
    <source>
        <dbReference type="SAM" id="MobiDB-lite"/>
    </source>
</evidence>
<dbReference type="PANTHER" id="PTHR35731">
    <property type="entry name" value="8-AMINO-7-OXONONANOATE SYNTHASE"/>
    <property type="match status" value="1"/>
</dbReference>
<organism evidence="4">
    <name type="scientific">Chlorella variabilis</name>
    <name type="common">Green alga</name>
    <dbReference type="NCBI Taxonomy" id="554065"/>
    <lineage>
        <taxon>Eukaryota</taxon>
        <taxon>Viridiplantae</taxon>
        <taxon>Chlorophyta</taxon>
        <taxon>core chlorophytes</taxon>
        <taxon>Trebouxiophyceae</taxon>
        <taxon>Chlorellales</taxon>
        <taxon>Chlorellaceae</taxon>
        <taxon>Chlorella clade</taxon>
        <taxon>Chlorella</taxon>
    </lineage>
</organism>
<dbReference type="Proteomes" id="UP000008141">
    <property type="component" value="Unassembled WGS sequence"/>
</dbReference>
<feature type="coiled-coil region" evidence="1">
    <location>
        <begin position="103"/>
        <end position="184"/>
    </location>
</feature>
<evidence type="ECO:0000256" key="1">
    <source>
        <dbReference type="SAM" id="Coils"/>
    </source>
</evidence>
<feature type="compositionally biased region" description="Low complexity" evidence="2">
    <location>
        <begin position="21"/>
        <end position="31"/>
    </location>
</feature>
<dbReference type="PANTHER" id="PTHR35731:SF1">
    <property type="entry name" value="8-AMINO-7-OXONONANOATE SYNTHASE"/>
    <property type="match status" value="1"/>
</dbReference>
<reference evidence="3 4" key="1">
    <citation type="journal article" date="2010" name="Plant Cell">
        <title>The Chlorella variabilis NC64A genome reveals adaptation to photosymbiosis, coevolution with viruses, and cryptic sex.</title>
        <authorList>
            <person name="Blanc G."/>
            <person name="Duncan G."/>
            <person name="Agarkova I."/>
            <person name="Borodovsky M."/>
            <person name="Gurnon J."/>
            <person name="Kuo A."/>
            <person name="Lindquist E."/>
            <person name="Lucas S."/>
            <person name="Pangilinan J."/>
            <person name="Polle J."/>
            <person name="Salamov A."/>
            <person name="Terry A."/>
            <person name="Yamada T."/>
            <person name="Dunigan D.D."/>
            <person name="Grigoriev I.V."/>
            <person name="Claverie J.M."/>
            <person name="Van Etten J.L."/>
        </authorList>
    </citation>
    <scope>NUCLEOTIDE SEQUENCE [LARGE SCALE GENOMIC DNA]</scope>
    <source>
        <strain evidence="3 4">NC64A</strain>
    </source>
</reference>
<dbReference type="RefSeq" id="XP_005848705.1">
    <property type="nucleotide sequence ID" value="XM_005848643.1"/>
</dbReference>
<dbReference type="KEGG" id="cvr:CHLNCDRAFT_144356"/>
<dbReference type="GeneID" id="17356187"/>
<dbReference type="OMA" id="FRTATSH"/>
<dbReference type="InParanoid" id="E1ZB92"/>
<accession>E1ZB92</accession>
<keyword evidence="4" id="KW-1185">Reference proteome</keyword>
<name>E1ZB92_CHLVA</name>
<dbReference type="OrthoDB" id="515004at2759"/>
<sequence length="281" mass="31321">MQALTAAHLARCHAHSAASCSGRTPAAAWAAPPRPPSRRRLVAGRAAGSGPQQPHPEEGEVPEGNSGLQDSLIKQLQFEIGKKRFRTATSHDARHPCLRLLVDEFVEEEAEGLRAKAEDAKAELDKLADLQNLRAEVAFNSALADINREADEFEEQLRKSREEREASEREQEQWEDDVAVARSQGQFFQTLYQTNKKRPVGMNAEQLQRVQERADKVKEAARPEVGSWVRYYLFAFLAFVLAAEVAADLQSDAPSAAQDVLYTLLVIALGWTSYSERKSLR</sequence>
<dbReference type="eggNOG" id="ENOG502R34W">
    <property type="taxonomic scope" value="Eukaryota"/>
</dbReference>
<feature type="region of interest" description="Disordered" evidence="2">
    <location>
        <begin position="21"/>
        <end position="68"/>
    </location>
</feature>